<evidence type="ECO:0000313" key="2">
    <source>
        <dbReference type="EMBL" id="BCX50130.1"/>
    </source>
</evidence>
<gene>
    <name evidence="2" type="ORF">HAHE_40380</name>
</gene>
<protein>
    <recommendedName>
        <fullName evidence="1">Endonuclease/exonuclease/phosphatase domain-containing protein</fullName>
    </recommendedName>
</protein>
<evidence type="ECO:0000259" key="1">
    <source>
        <dbReference type="Pfam" id="PF03372"/>
    </source>
</evidence>
<dbReference type="Pfam" id="PF03372">
    <property type="entry name" value="Exo_endo_phos"/>
    <property type="match status" value="1"/>
</dbReference>
<proteinExistence type="predicted"/>
<dbReference type="SUPFAM" id="SSF56219">
    <property type="entry name" value="DNase I-like"/>
    <property type="match status" value="1"/>
</dbReference>
<name>A0ABM7RPU5_9BACT</name>
<keyword evidence="3" id="KW-1185">Reference proteome</keyword>
<dbReference type="Proteomes" id="UP001374893">
    <property type="component" value="Chromosome"/>
</dbReference>
<organism evidence="2 3">
    <name type="scientific">Haloferula helveola</name>
    <dbReference type="NCBI Taxonomy" id="490095"/>
    <lineage>
        <taxon>Bacteria</taxon>
        <taxon>Pseudomonadati</taxon>
        <taxon>Verrucomicrobiota</taxon>
        <taxon>Verrucomicrobiia</taxon>
        <taxon>Verrucomicrobiales</taxon>
        <taxon>Verrucomicrobiaceae</taxon>
        <taxon>Haloferula</taxon>
    </lineage>
</organism>
<dbReference type="EMBL" id="AP024702">
    <property type="protein sequence ID" value="BCX50130.1"/>
    <property type="molecule type" value="Genomic_DNA"/>
</dbReference>
<sequence length="283" mass="31758">MLDLCNHFQAQYFGFLSLLVLWLVIRRQFRAAAIPSLLALIPGVRLAELWFPRVPLKPQTLQVTTFNVYGGNNRYETTVTWAIEEGSDFLYFAEATPEWIAELSKLDEAYPYSIDHPLNGSFGFAFRSKHPFHLTDIQSVGRLALPLLDTVIQTPSGEIRVLGAHPVPPATRFWADERDAYLAELRERAARSNLPTVIVGDLNATRWSHAMTGFWEDGYIDSARGHGFSATWSRENPILAVPIDHILTRGLGPCVLRSTGPKLGSDHRPVTAGFDFRPARETD</sequence>
<accession>A0ABM7RPU5</accession>
<dbReference type="InterPro" id="IPR036691">
    <property type="entry name" value="Endo/exonu/phosph_ase_sf"/>
</dbReference>
<evidence type="ECO:0000313" key="3">
    <source>
        <dbReference type="Proteomes" id="UP001374893"/>
    </source>
</evidence>
<dbReference type="Gene3D" id="3.60.10.10">
    <property type="entry name" value="Endonuclease/exonuclease/phosphatase"/>
    <property type="match status" value="1"/>
</dbReference>
<dbReference type="InterPro" id="IPR005135">
    <property type="entry name" value="Endo/exonuclease/phosphatase"/>
</dbReference>
<feature type="domain" description="Endonuclease/exonuclease/phosphatase" evidence="1">
    <location>
        <begin position="65"/>
        <end position="267"/>
    </location>
</feature>
<reference evidence="2 3" key="1">
    <citation type="submission" date="2021-06" db="EMBL/GenBank/DDBJ databases">
        <title>Complete genome of Haloferula helveola possessing various polysaccharide degrading enzymes.</title>
        <authorList>
            <person name="Takami H."/>
            <person name="Huang C."/>
            <person name="Hamasaki K."/>
        </authorList>
    </citation>
    <scope>NUCLEOTIDE SEQUENCE [LARGE SCALE GENOMIC DNA]</scope>
    <source>
        <strain evidence="2 3">CN-1</strain>
    </source>
</reference>